<evidence type="ECO:0000313" key="7">
    <source>
        <dbReference type="Proteomes" id="UP000319613"/>
    </source>
</evidence>
<comment type="subunit">
    <text evidence="5">Part of the ribosomal stalk of the 50S ribosomal subunit. The N-terminus interacts with L11 and the large rRNA to form the base of the stalk. The C-terminus forms an elongated spine to which L12 dimers bind in a sequential fashion forming a multimeric L10(L12)X complex.</text>
</comment>
<evidence type="ECO:0000256" key="1">
    <source>
        <dbReference type="ARBA" id="ARBA00008889"/>
    </source>
</evidence>
<keyword evidence="5" id="KW-0699">rRNA-binding</keyword>
<dbReference type="GO" id="GO:0005840">
    <property type="term" value="C:ribosome"/>
    <property type="evidence" value="ECO:0007669"/>
    <property type="project" value="UniProtKB-KW"/>
</dbReference>
<dbReference type="InterPro" id="IPR043141">
    <property type="entry name" value="Ribosomal_uL10-like_sf"/>
</dbReference>
<dbReference type="Gene3D" id="3.30.70.1730">
    <property type="match status" value="1"/>
</dbReference>
<dbReference type="InterPro" id="IPR022973">
    <property type="entry name" value="Ribosomal_uL10_bac"/>
</dbReference>
<dbReference type="EMBL" id="VMFF01000017">
    <property type="protein sequence ID" value="TSC66029.1"/>
    <property type="molecule type" value="Genomic_DNA"/>
</dbReference>
<comment type="function">
    <text evidence="5">Forms part of the ribosomal stalk, playing a central role in the interaction of the ribosome with GTP-bound translation factors.</text>
</comment>
<evidence type="ECO:0000256" key="2">
    <source>
        <dbReference type="ARBA" id="ARBA00022980"/>
    </source>
</evidence>
<keyword evidence="5" id="KW-0694">RNA-binding</keyword>
<dbReference type="AlphaFoldDB" id="A0A554JCH5"/>
<dbReference type="InterPro" id="IPR047865">
    <property type="entry name" value="Ribosomal_uL10_bac_type"/>
</dbReference>
<dbReference type="GO" id="GO:0070180">
    <property type="term" value="F:large ribosomal subunit rRNA binding"/>
    <property type="evidence" value="ECO:0007669"/>
    <property type="project" value="UniProtKB-UniRule"/>
</dbReference>
<gene>
    <name evidence="5" type="primary">rplJ</name>
    <name evidence="6" type="ORF">G01um101477_235</name>
</gene>
<evidence type="ECO:0000256" key="4">
    <source>
        <dbReference type="ARBA" id="ARBA00035202"/>
    </source>
</evidence>
<dbReference type="HAMAP" id="MF_00362">
    <property type="entry name" value="Ribosomal_uL10"/>
    <property type="match status" value="1"/>
</dbReference>
<dbReference type="Pfam" id="PF00466">
    <property type="entry name" value="Ribosomal_L10"/>
    <property type="match status" value="1"/>
</dbReference>
<keyword evidence="3 5" id="KW-0687">Ribonucleoprotein</keyword>
<organism evidence="6 7">
    <name type="scientific">Candidatus Doudnabacteria bacterium Gr01-1014_77</name>
    <dbReference type="NCBI Taxonomy" id="2017133"/>
    <lineage>
        <taxon>Bacteria</taxon>
        <taxon>Candidatus Doudnaibacteriota</taxon>
    </lineage>
</organism>
<evidence type="ECO:0000313" key="6">
    <source>
        <dbReference type="EMBL" id="TSC66029.1"/>
    </source>
</evidence>
<dbReference type="Gene3D" id="6.10.250.290">
    <property type="match status" value="1"/>
</dbReference>
<protein>
    <recommendedName>
        <fullName evidence="4 5">Large ribosomal subunit protein uL10</fullName>
    </recommendedName>
</protein>
<dbReference type="GO" id="GO:0006412">
    <property type="term" value="P:translation"/>
    <property type="evidence" value="ECO:0007669"/>
    <property type="project" value="UniProtKB-UniRule"/>
</dbReference>
<dbReference type="NCBIfam" id="NF000955">
    <property type="entry name" value="PRK00099.1-1"/>
    <property type="match status" value="1"/>
</dbReference>
<dbReference type="PANTHER" id="PTHR11560">
    <property type="entry name" value="39S RIBOSOMAL PROTEIN L10, MITOCHONDRIAL"/>
    <property type="match status" value="1"/>
</dbReference>
<reference evidence="6 7" key="1">
    <citation type="submission" date="2017-07" db="EMBL/GenBank/DDBJ databases">
        <title>Mechanisms for carbon and nitrogen cycling indicate functional differentiation within the Candidate Phyla Radiation.</title>
        <authorList>
            <person name="Danczak R.E."/>
            <person name="Johnston M.D."/>
            <person name="Kenah C."/>
            <person name="Slattery M."/>
            <person name="Wrighton K.C."/>
            <person name="Wilkins M.J."/>
        </authorList>
    </citation>
    <scope>NUCLEOTIDE SEQUENCE [LARGE SCALE GENOMIC DNA]</scope>
    <source>
        <strain evidence="6">Gr01-1014_77</strain>
    </source>
</reference>
<dbReference type="Proteomes" id="UP000319613">
    <property type="component" value="Unassembled WGS sequence"/>
</dbReference>
<evidence type="ECO:0000256" key="5">
    <source>
        <dbReference type="HAMAP-Rule" id="MF_00362"/>
    </source>
</evidence>
<comment type="similarity">
    <text evidence="1 5">Belongs to the universal ribosomal protein uL10 family.</text>
</comment>
<dbReference type="InterPro" id="IPR001790">
    <property type="entry name" value="Ribosomal_uL10"/>
</dbReference>
<sequence>MAVTRKEKEQILADLEGQFENAKAIVFADYRGTTVKKIDQLRRSLRKENIFAKVAKISLIKKALQKHGVDISAMDFKAPVAIAVSKEDEVGPARVLSAFAKENKNVQILMGVMNNKVITSAEVGALAALPSKHELLGMVVGTINAPVSGFVNVLAGNLRKLVYVVNAIQVSKQ</sequence>
<proteinExistence type="inferred from homology"/>
<comment type="caution">
    <text evidence="6">The sequence shown here is derived from an EMBL/GenBank/DDBJ whole genome shotgun (WGS) entry which is preliminary data.</text>
</comment>
<name>A0A554JCH5_9BACT</name>
<evidence type="ECO:0000256" key="3">
    <source>
        <dbReference type="ARBA" id="ARBA00023274"/>
    </source>
</evidence>
<dbReference type="CDD" id="cd05797">
    <property type="entry name" value="Ribosomal_L10"/>
    <property type="match status" value="1"/>
</dbReference>
<accession>A0A554JCH5</accession>
<dbReference type="GO" id="GO:1990904">
    <property type="term" value="C:ribonucleoprotein complex"/>
    <property type="evidence" value="ECO:0007669"/>
    <property type="project" value="UniProtKB-KW"/>
</dbReference>
<keyword evidence="2 5" id="KW-0689">Ribosomal protein</keyword>
<dbReference type="SUPFAM" id="SSF160369">
    <property type="entry name" value="Ribosomal protein L10-like"/>
    <property type="match status" value="1"/>
</dbReference>